<dbReference type="Pfam" id="PF14555">
    <property type="entry name" value="UBA_4"/>
    <property type="match status" value="1"/>
</dbReference>
<dbReference type="CDD" id="cd14273">
    <property type="entry name" value="UBA_TAP-C_like"/>
    <property type="match status" value="1"/>
</dbReference>
<dbReference type="GO" id="GO:0016579">
    <property type="term" value="P:protein deubiquitination"/>
    <property type="evidence" value="ECO:0007669"/>
    <property type="project" value="TreeGrafter"/>
</dbReference>
<dbReference type="AlphaFoldDB" id="A0AAD4GYF6"/>
<reference evidence="3" key="1">
    <citation type="journal article" date="2019" name="Beilstein J. Org. Chem.">
        <title>Nanangenines: drimane sesquiterpenoids as the dominant metabolite cohort of a novel Australian fungus, Aspergillus nanangensis.</title>
        <authorList>
            <person name="Lacey H.J."/>
            <person name="Gilchrist C.L.M."/>
            <person name="Crombie A."/>
            <person name="Kalaitzis J.A."/>
            <person name="Vuong D."/>
            <person name="Rutledge P.J."/>
            <person name="Turner P."/>
            <person name="Pitt J.I."/>
            <person name="Lacey E."/>
            <person name="Chooi Y.H."/>
            <person name="Piggott A.M."/>
        </authorList>
    </citation>
    <scope>NUCLEOTIDE SEQUENCE</scope>
    <source>
        <strain evidence="3">MST-FP2251</strain>
    </source>
</reference>
<dbReference type="PANTHER" id="PTHR39597:SF1">
    <property type="entry name" value="UBA DOMAIN-CONTAINING PROTEIN RUP1"/>
    <property type="match status" value="1"/>
</dbReference>
<reference evidence="3" key="2">
    <citation type="submission" date="2020-02" db="EMBL/GenBank/DDBJ databases">
        <authorList>
            <person name="Gilchrist C.L.M."/>
            <person name="Chooi Y.-H."/>
        </authorList>
    </citation>
    <scope>NUCLEOTIDE SEQUENCE</scope>
    <source>
        <strain evidence="3">MST-FP2251</strain>
    </source>
</reference>
<accession>A0AAD4GYF6</accession>
<feature type="compositionally biased region" description="Polar residues" evidence="2">
    <location>
        <begin position="746"/>
        <end position="758"/>
    </location>
</feature>
<dbReference type="SUPFAM" id="SSF46934">
    <property type="entry name" value="UBA-like"/>
    <property type="match status" value="1"/>
</dbReference>
<evidence type="ECO:0000256" key="1">
    <source>
        <dbReference type="SAM" id="Coils"/>
    </source>
</evidence>
<feature type="compositionally biased region" description="Low complexity" evidence="2">
    <location>
        <begin position="99"/>
        <end position="109"/>
    </location>
</feature>
<dbReference type="Proteomes" id="UP001194746">
    <property type="component" value="Unassembled WGS sequence"/>
</dbReference>
<dbReference type="InterPro" id="IPR009060">
    <property type="entry name" value="UBA-like_sf"/>
</dbReference>
<dbReference type="InterPro" id="IPR055335">
    <property type="entry name" value="Ucp6/RUP1"/>
</dbReference>
<sequence>MTSDPTEEAIVNFVSFTSTSREKAIAFLKANNLDSNKAINAYFEDPTGPQPEANPFQNHPNFQIEHPDPVPDHTLTAPSRPPSTLNVKDQDETPESQQATPTPTRTATAEPDKGLTLAEREERELQQAVAMSLSQNLGNQETGVTSAANQAKFGKATRDHYEEDAWAMTLFDSSAREIIISPDPGARKRDDAEPAFIRPSQDNAYLGGLLTILHTIPLAREALLLRNYTLPNYGYDSQWWNGQPINLPKIVTIQDANEGDTDWDDIIHETQRLVAFLEGSARAFGSADSLASLKGMPAYDSAASIGRFLEAWQAAAVRADPGNQLATVFSSTAYKRSLTDYDSTVNTEFFTLESFVEPDHGQTLYDTLDRTIWPDQVGEELDDVWLEHIAEIFTIRLDASEGAKSVDVKIPATFYPDRYLASCREISREFRAEKLKIQKDVDRIENLASRFSVSKSAAHKGLKCQEVLQKTAAAVLALPKRHPGDGDELTPVSEQETTEAQRLVTELRQICTKLEDKLQELERQKQSVIEVLRNYSKTLTEPSTSPDEPPHHKYTLRGVCTQSHITYILRRSTTNIPDSGSPDPEWQWWRISFSTEDAKARQSKSSQGESAGPKNADVIGYTATKVREVEVLRAAREESKSVLLVYAKDSALNIPEHPAPPQLQDLVIADNAAFQAELQDFQKDNKEHTRESLMDIDEPPPEVPHNTSMVNLAQKVNVFDYQVSSFDEEMTPAQEMEEKGGKPLLSRSNTTNPTTESDWNVVDDAKPTT</sequence>
<proteinExistence type="predicted"/>
<evidence type="ECO:0000313" key="3">
    <source>
        <dbReference type="EMBL" id="KAF9893937.1"/>
    </source>
</evidence>
<gene>
    <name evidence="3" type="ORF">FE257_008908</name>
</gene>
<evidence type="ECO:0000313" key="4">
    <source>
        <dbReference type="Proteomes" id="UP001194746"/>
    </source>
</evidence>
<dbReference type="GO" id="GO:0005634">
    <property type="term" value="C:nucleus"/>
    <property type="evidence" value="ECO:0007669"/>
    <property type="project" value="TreeGrafter"/>
</dbReference>
<keyword evidence="1" id="KW-0175">Coiled coil</keyword>
<evidence type="ECO:0000256" key="2">
    <source>
        <dbReference type="SAM" id="MobiDB-lite"/>
    </source>
</evidence>
<name>A0AAD4GYF6_ASPNN</name>
<feature type="region of interest" description="Disordered" evidence="2">
    <location>
        <begin position="41"/>
        <end position="112"/>
    </location>
</feature>
<comment type="caution">
    <text evidence="3">The sequence shown here is derived from an EMBL/GenBank/DDBJ whole genome shotgun (WGS) entry which is preliminary data.</text>
</comment>
<dbReference type="GO" id="GO:0005829">
    <property type="term" value="C:cytosol"/>
    <property type="evidence" value="ECO:0007669"/>
    <property type="project" value="TreeGrafter"/>
</dbReference>
<dbReference type="Gene3D" id="1.10.8.10">
    <property type="entry name" value="DNA helicase RuvA subunit, C-terminal domain"/>
    <property type="match status" value="1"/>
</dbReference>
<protein>
    <recommendedName>
        <fullName evidence="5">Ubiquitin interaction motif protein</fullName>
    </recommendedName>
</protein>
<organism evidence="3 4">
    <name type="scientific">Aspergillus nanangensis</name>
    <dbReference type="NCBI Taxonomy" id="2582783"/>
    <lineage>
        <taxon>Eukaryota</taxon>
        <taxon>Fungi</taxon>
        <taxon>Dikarya</taxon>
        <taxon>Ascomycota</taxon>
        <taxon>Pezizomycotina</taxon>
        <taxon>Eurotiomycetes</taxon>
        <taxon>Eurotiomycetidae</taxon>
        <taxon>Eurotiales</taxon>
        <taxon>Aspergillaceae</taxon>
        <taxon>Aspergillus</taxon>
        <taxon>Aspergillus subgen. Circumdati</taxon>
    </lineage>
</organism>
<evidence type="ECO:0008006" key="5">
    <source>
        <dbReference type="Google" id="ProtNLM"/>
    </source>
</evidence>
<dbReference type="PANTHER" id="PTHR39597">
    <property type="entry name" value="UBA DOMAIN-CONTAINING PROTEIN RUP1"/>
    <property type="match status" value="1"/>
</dbReference>
<feature type="region of interest" description="Disordered" evidence="2">
    <location>
        <begin position="727"/>
        <end position="769"/>
    </location>
</feature>
<dbReference type="EMBL" id="VCAU01000005">
    <property type="protein sequence ID" value="KAF9893937.1"/>
    <property type="molecule type" value="Genomic_DNA"/>
</dbReference>
<feature type="coiled-coil region" evidence="1">
    <location>
        <begin position="504"/>
        <end position="538"/>
    </location>
</feature>
<keyword evidence="4" id="KW-1185">Reference proteome</keyword>